<organism evidence="2 3">
    <name type="scientific">Desulfobotulus pelophilus</name>
    <dbReference type="NCBI Taxonomy" id="2823377"/>
    <lineage>
        <taxon>Bacteria</taxon>
        <taxon>Pseudomonadati</taxon>
        <taxon>Thermodesulfobacteriota</taxon>
        <taxon>Desulfobacteria</taxon>
        <taxon>Desulfobacterales</taxon>
        <taxon>Desulfobacteraceae</taxon>
        <taxon>Desulfobotulus</taxon>
    </lineage>
</organism>
<keyword evidence="1" id="KW-1133">Transmembrane helix</keyword>
<evidence type="ECO:0000313" key="2">
    <source>
        <dbReference type="EMBL" id="MCW7755260.1"/>
    </source>
</evidence>
<feature type="transmembrane region" description="Helical" evidence="1">
    <location>
        <begin position="12"/>
        <end position="33"/>
    </location>
</feature>
<evidence type="ECO:0000313" key="3">
    <source>
        <dbReference type="Proteomes" id="UP001209681"/>
    </source>
</evidence>
<proteinExistence type="predicted"/>
<comment type="caution">
    <text evidence="2">The sequence shown here is derived from an EMBL/GenBank/DDBJ whole genome shotgun (WGS) entry which is preliminary data.</text>
</comment>
<dbReference type="EMBL" id="JAPFPW010000027">
    <property type="protein sequence ID" value="MCW7755260.1"/>
    <property type="molecule type" value="Genomic_DNA"/>
</dbReference>
<dbReference type="Proteomes" id="UP001209681">
    <property type="component" value="Unassembled WGS sequence"/>
</dbReference>
<accession>A0ABT3NCQ6</accession>
<reference evidence="2 3" key="1">
    <citation type="submission" date="2022-11" db="EMBL/GenBank/DDBJ databases">
        <title>Desulfobotulus tamanensis H1 sp. nov. - anaerobic, alkaliphilic, sulphate reducing bacterium isolated from terrestrial mud volcano.</title>
        <authorList>
            <person name="Frolova A."/>
            <person name="Merkel A.Y."/>
            <person name="Slobodkin A.I."/>
        </authorList>
    </citation>
    <scope>NUCLEOTIDE SEQUENCE [LARGE SCALE GENOMIC DNA]</scope>
    <source>
        <strain evidence="2 3">H1</strain>
    </source>
</reference>
<evidence type="ECO:0000256" key="1">
    <source>
        <dbReference type="SAM" id="Phobius"/>
    </source>
</evidence>
<dbReference type="RefSeq" id="WP_265426199.1">
    <property type="nucleotide sequence ID" value="NZ_JAPFPW010000027.1"/>
</dbReference>
<gene>
    <name evidence="2" type="ORF">OOT00_14835</name>
</gene>
<keyword evidence="3" id="KW-1185">Reference proteome</keyword>
<keyword evidence="1" id="KW-0812">Transmembrane</keyword>
<protein>
    <submittedName>
        <fullName evidence="2">Uncharacterized protein</fullName>
    </submittedName>
</protein>
<keyword evidence="1" id="KW-0472">Membrane</keyword>
<name>A0ABT3NCQ6_9BACT</name>
<sequence length="82" mass="9029">MSGNKTGLSKGITQLLTGIAGLWLLIALVLPWMQTLPVIRPIMDIIVAADLDANQYFYTQSEETFMAQSHVRSSLSRAAEPH</sequence>